<gene>
    <name evidence="3" type="ORF">HER31_05550</name>
</gene>
<sequence>MAYTLRPYQQDAVDAVVKHFRKHRAPAVVVLPTGAGKSLVIAELARLAKGRVLVLTHVQELVAQNQEKFAAFGEYSTIYSAGLGQKDRSAKVVFASVQSLAQISDKITEAYSIVIIDECHRISLTDDSQYQRLLARLGQLNPRLCVLGLTATPYRLDSGWIYQQHINGTVRSTEPKPFRDCVFELPIGQLIKQGFLTPPTMVDGAVASWLLPNEEGELPQVNPELRGRATTLICQQIIEQAQQRQGVIIFAATVRHGEEVLTQLPTAQAALLTAKTSKAERAELIEQFKLKKLKYLVNVAVLTTGFDAPHVDLIALMRRTDSAALFQQMVGRGLRLAEGKTDCLVLDYAGNGYSIYSPEVGEPRPHSDTVAVEVPCPKCGHQNAFWGRKDEFDLVIEHFGRRCQGSHQYEGKTEQCDYRFRYKECPDCLAENDIAARVCHSCNKQLVDPDKRLQEVLKLKDYKVIRCGGVQLSKSQGKDGNARLKVTWFDEDGDELNRTFAFDAPAQKGHFYHQFMRQHLKNPGQPLRLNSIDEVIAQQQLLRHPDFVIARLEKKRFWKVIETLFDYSGRYRKADSAG</sequence>
<protein>
    <submittedName>
        <fullName evidence="3">DEAD/DEAH box helicase</fullName>
    </submittedName>
</protein>
<dbReference type="AlphaFoldDB" id="A0A6H1UC01"/>
<dbReference type="InterPro" id="IPR011332">
    <property type="entry name" value="Ribosomal_zn-bd"/>
</dbReference>
<dbReference type="Gene3D" id="3.40.50.300">
    <property type="entry name" value="P-loop containing nucleotide triphosphate hydrolases"/>
    <property type="match status" value="2"/>
</dbReference>
<dbReference type="KEGG" id="fes:HER31_05550"/>
<dbReference type="Pfam" id="PF04851">
    <property type="entry name" value="ResIII"/>
    <property type="match status" value="1"/>
</dbReference>
<dbReference type="EMBL" id="CP051180">
    <property type="protein sequence ID" value="QIZ76368.1"/>
    <property type="molecule type" value="Genomic_DNA"/>
</dbReference>
<keyword evidence="3" id="KW-0378">Hydrolase</keyword>
<accession>A0A6H1UC01</accession>
<dbReference type="GO" id="GO:0006412">
    <property type="term" value="P:translation"/>
    <property type="evidence" value="ECO:0007669"/>
    <property type="project" value="InterPro"/>
</dbReference>
<organism evidence="3 4">
    <name type="scientific">Ferrimonas lipolytica</name>
    <dbReference type="NCBI Taxonomy" id="2724191"/>
    <lineage>
        <taxon>Bacteria</taxon>
        <taxon>Pseudomonadati</taxon>
        <taxon>Pseudomonadota</taxon>
        <taxon>Gammaproteobacteria</taxon>
        <taxon>Alteromonadales</taxon>
        <taxon>Ferrimonadaceae</taxon>
        <taxon>Ferrimonas</taxon>
    </lineage>
</organism>
<dbReference type="GO" id="GO:0016787">
    <property type="term" value="F:hydrolase activity"/>
    <property type="evidence" value="ECO:0007669"/>
    <property type="project" value="InterPro"/>
</dbReference>
<dbReference type="PANTHER" id="PTHR47396">
    <property type="entry name" value="TYPE I RESTRICTION ENZYME ECOKI R PROTEIN"/>
    <property type="match status" value="1"/>
</dbReference>
<reference evidence="3 4" key="1">
    <citation type="submission" date="2020-04" db="EMBL/GenBank/DDBJ databases">
        <title>Ferrimonas sp. S7 isolated from sea water.</title>
        <authorList>
            <person name="Bae S.S."/>
            <person name="Baek K."/>
        </authorList>
    </citation>
    <scope>NUCLEOTIDE SEQUENCE [LARGE SCALE GENOMIC DNA]</scope>
    <source>
        <strain evidence="3 4">S7</strain>
    </source>
</reference>
<dbReference type="Pfam" id="PF00271">
    <property type="entry name" value="Helicase_C"/>
    <property type="match status" value="1"/>
</dbReference>
<evidence type="ECO:0000313" key="3">
    <source>
        <dbReference type="EMBL" id="QIZ76368.1"/>
    </source>
</evidence>
<proteinExistence type="predicted"/>
<dbReference type="SMART" id="SM00490">
    <property type="entry name" value="HELICc"/>
    <property type="match status" value="1"/>
</dbReference>
<dbReference type="InterPro" id="IPR006935">
    <property type="entry name" value="Helicase/UvrB_N"/>
</dbReference>
<dbReference type="InterPro" id="IPR014001">
    <property type="entry name" value="Helicase_ATP-bd"/>
</dbReference>
<dbReference type="Proteomes" id="UP000501602">
    <property type="component" value="Chromosome"/>
</dbReference>
<dbReference type="GO" id="GO:0003677">
    <property type="term" value="F:DNA binding"/>
    <property type="evidence" value="ECO:0007669"/>
    <property type="project" value="InterPro"/>
</dbReference>
<keyword evidence="4" id="KW-1185">Reference proteome</keyword>
<keyword evidence="3" id="KW-0067">ATP-binding</keyword>
<dbReference type="InterPro" id="IPR027417">
    <property type="entry name" value="P-loop_NTPase"/>
</dbReference>
<dbReference type="PROSITE" id="PS51194">
    <property type="entry name" value="HELICASE_CTER"/>
    <property type="match status" value="1"/>
</dbReference>
<evidence type="ECO:0000313" key="4">
    <source>
        <dbReference type="Proteomes" id="UP000501602"/>
    </source>
</evidence>
<dbReference type="GO" id="GO:0005524">
    <property type="term" value="F:ATP binding"/>
    <property type="evidence" value="ECO:0007669"/>
    <property type="project" value="InterPro"/>
</dbReference>
<dbReference type="InterPro" id="IPR001650">
    <property type="entry name" value="Helicase_C-like"/>
</dbReference>
<dbReference type="GO" id="GO:0004386">
    <property type="term" value="F:helicase activity"/>
    <property type="evidence" value="ECO:0007669"/>
    <property type="project" value="UniProtKB-KW"/>
</dbReference>
<dbReference type="PROSITE" id="PS51192">
    <property type="entry name" value="HELICASE_ATP_BIND_1"/>
    <property type="match status" value="1"/>
</dbReference>
<feature type="domain" description="Helicase ATP-binding" evidence="1">
    <location>
        <begin position="18"/>
        <end position="171"/>
    </location>
</feature>
<evidence type="ECO:0000259" key="2">
    <source>
        <dbReference type="PROSITE" id="PS51194"/>
    </source>
</evidence>
<name>A0A6H1UC01_9GAMM</name>
<dbReference type="SUPFAM" id="SSF52540">
    <property type="entry name" value="P-loop containing nucleoside triphosphate hydrolases"/>
    <property type="match status" value="1"/>
</dbReference>
<dbReference type="CDD" id="cd17926">
    <property type="entry name" value="DEXHc_RE"/>
    <property type="match status" value="1"/>
</dbReference>
<dbReference type="CDD" id="cd18799">
    <property type="entry name" value="SF2_C_EcoAI-like"/>
    <property type="match status" value="1"/>
</dbReference>
<dbReference type="PANTHER" id="PTHR47396:SF1">
    <property type="entry name" value="ATP-DEPENDENT HELICASE IRC3-RELATED"/>
    <property type="match status" value="1"/>
</dbReference>
<dbReference type="InterPro" id="IPR050742">
    <property type="entry name" value="Helicase_Restrict-Modif_Enz"/>
</dbReference>
<feature type="domain" description="Helicase C-terminal" evidence="2">
    <location>
        <begin position="233"/>
        <end position="378"/>
    </location>
</feature>
<evidence type="ECO:0000259" key="1">
    <source>
        <dbReference type="PROSITE" id="PS51192"/>
    </source>
</evidence>
<dbReference type="SMART" id="SM00487">
    <property type="entry name" value="DEXDc"/>
    <property type="match status" value="1"/>
</dbReference>
<keyword evidence="3" id="KW-0347">Helicase</keyword>
<dbReference type="GO" id="GO:0005829">
    <property type="term" value="C:cytosol"/>
    <property type="evidence" value="ECO:0007669"/>
    <property type="project" value="TreeGrafter"/>
</dbReference>
<dbReference type="SUPFAM" id="SSF57829">
    <property type="entry name" value="Zn-binding ribosomal proteins"/>
    <property type="match status" value="1"/>
</dbReference>
<dbReference type="FunFam" id="3.40.50.300:FF:000794">
    <property type="entry name" value="ATP-dependent RNA helicase"/>
    <property type="match status" value="1"/>
</dbReference>
<keyword evidence="3" id="KW-0547">Nucleotide-binding</keyword>
<dbReference type="RefSeq" id="WP_168659630.1">
    <property type="nucleotide sequence ID" value="NZ_CP051180.1"/>
</dbReference>